<dbReference type="InterPro" id="IPR001611">
    <property type="entry name" value="Leu-rich_rpt"/>
</dbReference>
<dbReference type="InterPro" id="IPR000719">
    <property type="entry name" value="Prot_kinase_dom"/>
</dbReference>
<evidence type="ECO:0000256" key="7">
    <source>
        <dbReference type="ARBA" id="ARBA00023136"/>
    </source>
</evidence>
<reference evidence="11 12" key="1">
    <citation type="submission" date="2024-02" db="EMBL/GenBank/DDBJ databases">
        <title>High-quality chromosome-scale genome assembly of Pensacola bahiagrass (Paspalum notatum Flugge var. saurae).</title>
        <authorList>
            <person name="Vega J.M."/>
            <person name="Podio M."/>
            <person name="Orjuela J."/>
            <person name="Siena L.A."/>
            <person name="Pessino S.C."/>
            <person name="Combes M.C."/>
            <person name="Mariac C."/>
            <person name="Albertini E."/>
            <person name="Pupilli F."/>
            <person name="Ortiz J.P.A."/>
            <person name="Leblanc O."/>
        </authorList>
    </citation>
    <scope>NUCLEOTIDE SEQUENCE [LARGE SCALE GENOMIC DNA]</scope>
    <source>
        <strain evidence="11">R1</strain>
        <tissue evidence="11">Leaf</tissue>
    </source>
</reference>
<organism evidence="11 12">
    <name type="scientific">Paspalum notatum var. saurae</name>
    <dbReference type="NCBI Taxonomy" id="547442"/>
    <lineage>
        <taxon>Eukaryota</taxon>
        <taxon>Viridiplantae</taxon>
        <taxon>Streptophyta</taxon>
        <taxon>Embryophyta</taxon>
        <taxon>Tracheophyta</taxon>
        <taxon>Spermatophyta</taxon>
        <taxon>Magnoliopsida</taxon>
        <taxon>Liliopsida</taxon>
        <taxon>Poales</taxon>
        <taxon>Poaceae</taxon>
        <taxon>PACMAD clade</taxon>
        <taxon>Panicoideae</taxon>
        <taxon>Andropogonodae</taxon>
        <taxon>Paspaleae</taxon>
        <taxon>Paspalinae</taxon>
        <taxon>Paspalum</taxon>
    </lineage>
</organism>
<evidence type="ECO:0000256" key="1">
    <source>
        <dbReference type="ARBA" id="ARBA00004162"/>
    </source>
</evidence>
<keyword evidence="2" id="KW-0433">Leucine-rich repeat</keyword>
<feature type="transmembrane region" description="Helical" evidence="9">
    <location>
        <begin position="218"/>
        <end position="242"/>
    </location>
</feature>
<dbReference type="Gene3D" id="3.80.10.10">
    <property type="entry name" value="Ribonuclease Inhibitor"/>
    <property type="match status" value="1"/>
</dbReference>
<dbReference type="Gene3D" id="3.30.200.20">
    <property type="entry name" value="Phosphorylase Kinase, domain 1"/>
    <property type="match status" value="1"/>
</dbReference>
<evidence type="ECO:0000256" key="6">
    <source>
        <dbReference type="ARBA" id="ARBA00022989"/>
    </source>
</evidence>
<keyword evidence="5" id="KW-0677">Repeat</keyword>
<evidence type="ECO:0000259" key="10">
    <source>
        <dbReference type="PROSITE" id="PS50011"/>
    </source>
</evidence>
<name>A0AAQ3V1L7_PASNO</name>
<proteinExistence type="predicted"/>
<dbReference type="InterPro" id="IPR011009">
    <property type="entry name" value="Kinase-like_dom_sf"/>
</dbReference>
<dbReference type="Pfam" id="PF13855">
    <property type="entry name" value="LRR_8"/>
    <property type="match status" value="1"/>
</dbReference>
<dbReference type="PANTHER" id="PTHR45631">
    <property type="entry name" value="OS07G0107800 PROTEIN-RELATED"/>
    <property type="match status" value="1"/>
</dbReference>
<dbReference type="SMART" id="SM00369">
    <property type="entry name" value="LRR_TYP"/>
    <property type="match status" value="2"/>
</dbReference>
<dbReference type="GO" id="GO:0005886">
    <property type="term" value="C:plasma membrane"/>
    <property type="evidence" value="ECO:0007669"/>
    <property type="project" value="UniProtKB-SubCell"/>
</dbReference>
<keyword evidence="3 9" id="KW-0812">Transmembrane</keyword>
<evidence type="ECO:0000256" key="8">
    <source>
        <dbReference type="PROSITE-ProRule" id="PRU10141"/>
    </source>
</evidence>
<keyword evidence="7 9" id="KW-0472">Membrane</keyword>
<evidence type="ECO:0000256" key="5">
    <source>
        <dbReference type="ARBA" id="ARBA00022737"/>
    </source>
</evidence>
<dbReference type="PROSITE" id="PS00107">
    <property type="entry name" value="PROTEIN_KINASE_ATP"/>
    <property type="match status" value="1"/>
</dbReference>
<dbReference type="SUPFAM" id="SSF56112">
    <property type="entry name" value="Protein kinase-like (PK-like)"/>
    <property type="match status" value="1"/>
</dbReference>
<evidence type="ECO:0000256" key="9">
    <source>
        <dbReference type="SAM" id="Phobius"/>
    </source>
</evidence>
<accession>A0AAQ3V1L7</accession>
<dbReference type="PRINTS" id="PR00019">
    <property type="entry name" value="LEURICHRPT"/>
</dbReference>
<keyword evidence="4" id="KW-0732">Signal</keyword>
<evidence type="ECO:0000313" key="12">
    <source>
        <dbReference type="Proteomes" id="UP001341281"/>
    </source>
</evidence>
<dbReference type="SUPFAM" id="SSF52058">
    <property type="entry name" value="L domain-like"/>
    <property type="match status" value="1"/>
</dbReference>
<dbReference type="GO" id="GO:0004672">
    <property type="term" value="F:protein kinase activity"/>
    <property type="evidence" value="ECO:0007669"/>
    <property type="project" value="InterPro"/>
</dbReference>
<dbReference type="GO" id="GO:0005524">
    <property type="term" value="F:ATP binding"/>
    <property type="evidence" value="ECO:0007669"/>
    <property type="project" value="UniProtKB-UniRule"/>
</dbReference>
<sequence length="409" mass="44447">MWKAADVAFKVHHRGPARLLTMTDVVAQLQVPHLGFNQYNVSLNATVNPTLPPIINTVEVLSVISTANVGTDAKNVSAVAGIKANYQLKKWMGDPCVPKTLAWEGLICSYDISGPPRITTVNLSYSGLSGAISLYFSKLTKIQYLDLSHNNLTGSVPDVLSQLPSLKVIDLTGNQLNGSIPSGLLRRIEDGSINLRYGDNPNLCNNGSSCRITKTNNIAVYIGVPIVAVVVVGAVVLLFFLLRKKKGETSASKYLTHELFRAYSSVKPQNEASGVLPRSLNGTEHGLMQLQNRRFTSKGITNNFQRVLGQGGFGSVYDGFLEDGTQVAVKLRAESSNQGVREFLTEAQTLTKLHHKNLVSLIDYCKDGESLAPQQLNQTAPNSRKGKSEQQRCTAVLRSLRVPKMVATA</sequence>
<dbReference type="InterPro" id="IPR003591">
    <property type="entry name" value="Leu-rich_rpt_typical-subtyp"/>
</dbReference>
<dbReference type="EMBL" id="CP144754">
    <property type="protein sequence ID" value="WVZ99324.1"/>
    <property type="molecule type" value="Genomic_DNA"/>
</dbReference>
<feature type="binding site" evidence="8">
    <location>
        <position position="330"/>
    </location>
    <ligand>
        <name>ATP</name>
        <dbReference type="ChEBI" id="CHEBI:30616"/>
    </ligand>
</feature>
<dbReference type="Proteomes" id="UP001341281">
    <property type="component" value="Chromosome 10"/>
</dbReference>
<feature type="domain" description="Protein kinase" evidence="10">
    <location>
        <begin position="302"/>
        <end position="409"/>
    </location>
</feature>
<evidence type="ECO:0000256" key="2">
    <source>
        <dbReference type="ARBA" id="ARBA00022614"/>
    </source>
</evidence>
<dbReference type="FunFam" id="3.80.10.10:FF:000129">
    <property type="entry name" value="Leucine-rich repeat receptor-like kinase"/>
    <property type="match status" value="1"/>
</dbReference>
<dbReference type="InterPro" id="IPR017441">
    <property type="entry name" value="Protein_kinase_ATP_BS"/>
</dbReference>
<evidence type="ECO:0000256" key="3">
    <source>
        <dbReference type="ARBA" id="ARBA00022692"/>
    </source>
</evidence>
<dbReference type="InterPro" id="IPR032675">
    <property type="entry name" value="LRR_dom_sf"/>
</dbReference>
<keyword evidence="6 9" id="KW-1133">Transmembrane helix</keyword>
<gene>
    <name evidence="11" type="ORF">U9M48_044645</name>
</gene>
<dbReference type="InterPro" id="IPR001245">
    <property type="entry name" value="Ser-Thr/Tyr_kinase_cat_dom"/>
</dbReference>
<dbReference type="PANTHER" id="PTHR45631:SF202">
    <property type="entry name" value="SENESCENCE-INDUCED RECEPTOR-LIKE SERINE_THREONINE-PROTEIN KINASE"/>
    <property type="match status" value="1"/>
</dbReference>
<dbReference type="PROSITE" id="PS51450">
    <property type="entry name" value="LRR"/>
    <property type="match status" value="1"/>
</dbReference>
<dbReference type="AlphaFoldDB" id="A0AAQ3V1L7"/>
<keyword evidence="8" id="KW-0067">ATP-binding</keyword>
<feature type="non-terminal residue" evidence="11">
    <location>
        <position position="409"/>
    </location>
</feature>
<evidence type="ECO:0000313" key="11">
    <source>
        <dbReference type="EMBL" id="WVZ99324.1"/>
    </source>
</evidence>
<dbReference type="PROSITE" id="PS50011">
    <property type="entry name" value="PROTEIN_KINASE_DOM"/>
    <property type="match status" value="1"/>
</dbReference>
<keyword evidence="8" id="KW-0547">Nucleotide-binding</keyword>
<keyword evidence="12" id="KW-1185">Reference proteome</keyword>
<protein>
    <recommendedName>
        <fullName evidence="10">Protein kinase domain-containing protein</fullName>
    </recommendedName>
</protein>
<dbReference type="Pfam" id="PF07714">
    <property type="entry name" value="PK_Tyr_Ser-Thr"/>
    <property type="match status" value="1"/>
</dbReference>
<evidence type="ECO:0000256" key="4">
    <source>
        <dbReference type="ARBA" id="ARBA00022729"/>
    </source>
</evidence>
<comment type="subcellular location">
    <subcellularLocation>
        <location evidence="1">Cell membrane</location>
        <topology evidence="1">Single-pass membrane protein</topology>
    </subcellularLocation>
</comment>